<comment type="similarity">
    <text evidence="5">Belongs to the EutC family.</text>
</comment>
<organism evidence="6 7">
    <name type="scientific">Gluconacetobacter takamatsuzukensis</name>
    <dbReference type="NCBI Taxonomy" id="1286190"/>
    <lineage>
        <taxon>Bacteria</taxon>
        <taxon>Pseudomonadati</taxon>
        <taxon>Pseudomonadota</taxon>
        <taxon>Alphaproteobacteria</taxon>
        <taxon>Acetobacterales</taxon>
        <taxon>Acetobacteraceae</taxon>
        <taxon>Gluconacetobacter</taxon>
    </lineage>
</organism>
<dbReference type="NCBIfam" id="NF003971">
    <property type="entry name" value="PRK05465.1"/>
    <property type="match status" value="1"/>
</dbReference>
<feature type="binding site" evidence="5">
    <location>
        <position position="171"/>
    </location>
    <ligand>
        <name>adenosylcob(III)alamin</name>
        <dbReference type="ChEBI" id="CHEBI:18408"/>
    </ligand>
</feature>
<keyword evidence="1 5" id="KW-0846">Cobalamin</keyword>
<evidence type="ECO:0000256" key="3">
    <source>
        <dbReference type="ARBA" id="ARBA00023285"/>
    </source>
</evidence>
<comment type="catalytic activity">
    <reaction evidence="5">
        <text>ethanolamine = acetaldehyde + NH4(+)</text>
        <dbReference type="Rhea" id="RHEA:15313"/>
        <dbReference type="ChEBI" id="CHEBI:15343"/>
        <dbReference type="ChEBI" id="CHEBI:28938"/>
        <dbReference type="ChEBI" id="CHEBI:57603"/>
        <dbReference type="EC" id="4.3.1.7"/>
    </reaction>
</comment>
<evidence type="ECO:0000256" key="2">
    <source>
        <dbReference type="ARBA" id="ARBA00023239"/>
    </source>
</evidence>
<accession>A0A7W4KBJ9</accession>
<dbReference type="Gene3D" id="1.10.30.40">
    <property type="entry name" value="Ethanolamine ammonia-lyase light chain (EutC), N-terminal domain"/>
    <property type="match status" value="1"/>
</dbReference>
<comment type="caution">
    <text evidence="6">The sequence shown here is derived from an EMBL/GenBank/DDBJ whole genome shotgun (WGS) entry which is preliminary data.</text>
</comment>
<dbReference type="Proteomes" id="UP000540556">
    <property type="component" value="Unassembled WGS sequence"/>
</dbReference>
<feature type="binding site" evidence="5">
    <location>
        <position position="150"/>
    </location>
    <ligand>
        <name>adenosylcob(III)alamin</name>
        <dbReference type="ChEBI" id="CHEBI:18408"/>
    </ligand>
</feature>
<dbReference type="GO" id="GO:0046336">
    <property type="term" value="P:ethanolamine catabolic process"/>
    <property type="evidence" value="ECO:0007669"/>
    <property type="project" value="UniProtKB-UniRule"/>
</dbReference>
<evidence type="ECO:0000313" key="7">
    <source>
        <dbReference type="Proteomes" id="UP000540556"/>
    </source>
</evidence>
<evidence type="ECO:0000256" key="4">
    <source>
        <dbReference type="ARBA" id="ARBA00024446"/>
    </source>
</evidence>
<evidence type="ECO:0000256" key="1">
    <source>
        <dbReference type="ARBA" id="ARBA00022628"/>
    </source>
</evidence>
<comment type="subcellular location">
    <subcellularLocation>
        <location evidence="5">Bacterial microcompartment</location>
    </subcellularLocation>
</comment>
<keyword evidence="7" id="KW-1185">Reference proteome</keyword>
<dbReference type="InterPro" id="IPR042255">
    <property type="entry name" value="EutC_N"/>
</dbReference>
<comment type="pathway">
    <text evidence="5">Amine and polyamine degradation; ethanolamine degradation.</text>
</comment>
<feature type="binding site" evidence="5">
    <location>
        <position position="200"/>
    </location>
    <ligand>
        <name>adenosylcob(III)alamin</name>
        <dbReference type="ChEBI" id="CHEBI:18408"/>
    </ligand>
</feature>
<sequence length="250" mass="26446">MTDTRAPDLPRDPWAALRGLTHARIGLGRAGDALAGADVRALQAAHAAARRAVHATLDPARLSLPEPFIEVRSRAPDRGIFVRRPDLGRRLCAQDAARLPHAPCDVAFVIADGLSALAAARQAPGVLEAARAALPEWSIGPVIVAHNARVALGDEIGALLGARCVVMMIGERPGLSAADSLSLYLTWDPKVGRMDSERNCLSNIHAHGGMTHDEAAFRLAWLLRGARTLGRSGIALKDDSMTAHLPPPAP</sequence>
<gene>
    <name evidence="5 6" type="primary">eutC</name>
    <name evidence="6" type="ORF">HLH27_02630</name>
</gene>
<dbReference type="PANTHER" id="PTHR39330:SF1">
    <property type="entry name" value="ETHANOLAMINE AMMONIA-LYASE SMALL SUBUNIT"/>
    <property type="match status" value="1"/>
</dbReference>
<dbReference type="GO" id="GO:0031419">
    <property type="term" value="F:cobalamin binding"/>
    <property type="evidence" value="ECO:0007669"/>
    <property type="project" value="UniProtKB-UniRule"/>
</dbReference>
<comment type="cofactor">
    <cofactor evidence="5">
        <name>adenosylcob(III)alamin</name>
        <dbReference type="ChEBI" id="CHEBI:18408"/>
    </cofactor>
    <text evidence="5">Binds between the large and small subunits.</text>
</comment>
<dbReference type="EC" id="4.3.1.7" evidence="5"/>
<dbReference type="Gene3D" id="3.40.50.11240">
    <property type="entry name" value="Ethanolamine ammonia-lyase light chain (EutC)"/>
    <property type="match status" value="1"/>
</dbReference>
<keyword evidence="2 5" id="KW-0456">Lyase</keyword>
<evidence type="ECO:0000256" key="5">
    <source>
        <dbReference type="HAMAP-Rule" id="MF_00601"/>
    </source>
</evidence>
<name>A0A7W4KBJ9_9PROT</name>
<dbReference type="PANTHER" id="PTHR39330">
    <property type="entry name" value="ETHANOLAMINE AMMONIA-LYASE LIGHT CHAIN"/>
    <property type="match status" value="1"/>
</dbReference>
<dbReference type="UniPathway" id="UPA00560"/>
<proteinExistence type="inferred from homology"/>
<dbReference type="PIRSF" id="PIRSF018982">
    <property type="entry name" value="EutC"/>
    <property type="match status" value="1"/>
</dbReference>
<evidence type="ECO:0000313" key="6">
    <source>
        <dbReference type="EMBL" id="MBB2203916.1"/>
    </source>
</evidence>
<dbReference type="GO" id="GO:0009350">
    <property type="term" value="C:ethanolamine ammonia-lyase complex"/>
    <property type="evidence" value="ECO:0007669"/>
    <property type="project" value="UniProtKB-UniRule"/>
</dbReference>
<dbReference type="InterPro" id="IPR009246">
    <property type="entry name" value="EutC"/>
</dbReference>
<dbReference type="HAMAP" id="MF_00601">
    <property type="entry name" value="EutC"/>
    <property type="match status" value="1"/>
</dbReference>
<dbReference type="RefSeq" id="WP_338029825.1">
    <property type="nucleotide sequence ID" value="NZ_JABEQK010000002.1"/>
</dbReference>
<keyword evidence="4 5" id="KW-1283">Bacterial microcompartment</keyword>
<dbReference type="AlphaFoldDB" id="A0A7W4KBJ9"/>
<reference evidence="6 7" key="1">
    <citation type="submission" date="2020-04" db="EMBL/GenBank/DDBJ databases">
        <title>Description of novel Gluconacetobacter.</title>
        <authorList>
            <person name="Sombolestani A."/>
        </authorList>
    </citation>
    <scope>NUCLEOTIDE SEQUENCE [LARGE SCALE GENOMIC DNA]</scope>
    <source>
        <strain evidence="6 7">LMG 27800</strain>
    </source>
</reference>
<comment type="function">
    <text evidence="5">Catalyzes the deamination of various vicinal amino-alcohols to oxo compounds. Allows this organism to utilize ethanolamine as the sole source of nitrogen and carbon in the presence of external vitamin B12.</text>
</comment>
<dbReference type="GO" id="GO:0031471">
    <property type="term" value="C:ethanolamine degradation polyhedral organelle"/>
    <property type="evidence" value="ECO:0007669"/>
    <property type="project" value="UniProtKB-UniRule"/>
</dbReference>
<comment type="subunit">
    <text evidence="5">The basic unit is a heterodimer which dimerizes to form tetramers. The heterotetramers trimerize; 6 large subunits form a core ring with 6 small subunits projecting outwards.</text>
</comment>
<protein>
    <recommendedName>
        <fullName evidence="5">Ethanolamine ammonia-lyase small subunit</fullName>
        <shortName evidence="5">EAL small subunit</shortName>
        <ecNumber evidence="5">4.3.1.7</ecNumber>
    </recommendedName>
</protein>
<dbReference type="Pfam" id="PF05985">
    <property type="entry name" value="EutC"/>
    <property type="match status" value="1"/>
</dbReference>
<dbReference type="EMBL" id="JABEQK010000002">
    <property type="protein sequence ID" value="MBB2203916.1"/>
    <property type="molecule type" value="Genomic_DNA"/>
</dbReference>
<dbReference type="InterPro" id="IPR042251">
    <property type="entry name" value="EutC_C"/>
</dbReference>
<keyword evidence="3 5" id="KW-0170">Cobalt</keyword>
<dbReference type="GO" id="GO:0006520">
    <property type="term" value="P:amino acid metabolic process"/>
    <property type="evidence" value="ECO:0007669"/>
    <property type="project" value="InterPro"/>
</dbReference>
<dbReference type="GO" id="GO:0008851">
    <property type="term" value="F:ethanolamine ammonia-lyase activity"/>
    <property type="evidence" value="ECO:0007669"/>
    <property type="project" value="UniProtKB-UniRule"/>
</dbReference>